<dbReference type="Proteomes" id="UP000466442">
    <property type="component" value="Unassembled WGS sequence"/>
</dbReference>
<gene>
    <name evidence="1" type="ORF">GE061_008887</name>
</gene>
<evidence type="ECO:0000313" key="2">
    <source>
        <dbReference type="Proteomes" id="UP000466442"/>
    </source>
</evidence>
<comment type="caution">
    <text evidence="1">The sequence shown here is derived from an EMBL/GenBank/DDBJ whole genome shotgun (WGS) entry which is preliminary data.</text>
</comment>
<dbReference type="EMBL" id="WIXP02000002">
    <property type="protein sequence ID" value="KAF6214148.1"/>
    <property type="molecule type" value="Genomic_DNA"/>
</dbReference>
<protein>
    <submittedName>
        <fullName evidence="1">Uncharacterized protein</fullName>
    </submittedName>
</protein>
<evidence type="ECO:0000313" key="1">
    <source>
        <dbReference type="EMBL" id="KAF6214148.1"/>
    </source>
</evidence>
<reference evidence="1" key="1">
    <citation type="journal article" date="2021" name="Mol. Ecol. Resour.">
        <title>Apolygus lucorum genome provides insights into omnivorousness and mesophyll feeding.</title>
        <authorList>
            <person name="Liu Y."/>
            <person name="Liu H."/>
            <person name="Wang H."/>
            <person name="Huang T."/>
            <person name="Liu B."/>
            <person name="Yang B."/>
            <person name="Yin L."/>
            <person name="Li B."/>
            <person name="Zhang Y."/>
            <person name="Zhang S."/>
            <person name="Jiang F."/>
            <person name="Zhang X."/>
            <person name="Ren Y."/>
            <person name="Wang B."/>
            <person name="Wang S."/>
            <person name="Lu Y."/>
            <person name="Wu K."/>
            <person name="Fan W."/>
            <person name="Wang G."/>
        </authorList>
    </citation>
    <scope>NUCLEOTIDE SEQUENCE</scope>
    <source>
        <strain evidence="1">12Hb</strain>
    </source>
</reference>
<keyword evidence="2" id="KW-1185">Reference proteome</keyword>
<proteinExistence type="predicted"/>
<name>A0A6A4KI02_APOLU</name>
<sequence length="98" mass="11121">MPRRRPVTIPLPKDLDVILNQCHKGRRLNISVLSADGRCQSYTGTLQSFTSDSLTIIKAVLYFSSVKDGEHIGRYTIRQRNIASLSMKTAQGRMSYYK</sequence>
<dbReference type="AlphaFoldDB" id="A0A6A4KI02"/>
<organism evidence="1 2">
    <name type="scientific">Apolygus lucorum</name>
    <name type="common">Small green plant bug</name>
    <name type="synonym">Lygocoris lucorum</name>
    <dbReference type="NCBI Taxonomy" id="248454"/>
    <lineage>
        <taxon>Eukaryota</taxon>
        <taxon>Metazoa</taxon>
        <taxon>Ecdysozoa</taxon>
        <taxon>Arthropoda</taxon>
        <taxon>Hexapoda</taxon>
        <taxon>Insecta</taxon>
        <taxon>Pterygota</taxon>
        <taxon>Neoptera</taxon>
        <taxon>Paraneoptera</taxon>
        <taxon>Hemiptera</taxon>
        <taxon>Heteroptera</taxon>
        <taxon>Panheteroptera</taxon>
        <taxon>Cimicomorpha</taxon>
        <taxon>Miridae</taxon>
        <taxon>Mirini</taxon>
        <taxon>Apolygus</taxon>
    </lineage>
</organism>
<accession>A0A6A4KI02</accession>